<sequence length="179" mass="21439">MRIIDSTLFSPFYIFIKASDLSDSEVLNLLGIKKFELLNKYQKHPKNWQKKRTLFITECKNWIHIMDFMDYNLWHNPQLRINLELISKKYDIFYCSTGDDDYSYDFTYLKEGILKRKLIVEYPNYKGPIIKENIGKRLLGESEKIVLKDERKEVLSIAKAIGINLNHEESKIRQYLYEL</sequence>
<dbReference type="KEGG" id="aup:AsAng_0020380"/>
<name>A0A915YE38_9BACT</name>
<dbReference type="Proteomes" id="UP001060919">
    <property type="component" value="Chromosome"/>
</dbReference>
<reference evidence="1" key="1">
    <citation type="submission" date="2022-09" db="EMBL/GenBank/DDBJ databases">
        <title>Aureispira anguillicida sp. nov., isolated from Leptocephalus of Japanese eel Anguilla japonica.</title>
        <authorList>
            <person name="Yuasa K."/>
            <person name="Mekata T."/>
            <person name="Ikunari K."/>
        </authorList>
    </citation>
    <scope>NUCLEOTIDE SEQUENCE</scope>
    <source>
        <strain evidence="1">EL160426</strain>
    </source>
</reference>
<keyword evidence="2" id="KW-1185">Reference proteome</keyword>
<protein>
    <submittedName>
        <fullName evidence="1">Uncharacterized protein</fullName>
    </submittedName>
</protein>
<dbReference type="EMBL" id="AP026867">
    <property type="protein sequence ID" value="BDS11326.1"/>
    <property type="molecule type" value="Genomic_DNA"/>
</dbReference>
<evidence type="ECO:0000313" key="2">
    <source>
        <dbReference type="Proteomes" id="UP001060919"/>
    </source>
</evidence>
<dbReference type="RefSeq" id="WP_264792517.1">
    <property type="nucleotide sequence ID" value="NZ_AP026867.1"/>
</dbReference>
<organism evidence="1 2">
    <name type="scientific">Aureispira anguillae</name>
    <dbReference type="NCBI Taxonomy" id="2864201"/>
    <lineage>
        <taxon>Bacteria</taxon>
        <taxon>Pseudomonadati</taxon>
        <taxon>Bacteroidota</taxon>
        <taxon>Saprospiria</taxon>
        <taxon>Saprospirales</taxon>
        <taxon>Saprospiraceae</taxon>
        <taxon>Aureispira</taxon>
    </lineage>
</organism>
<proteinExistence type="predicted"/>
<dbReference type="AlphaFoldDB" id="A0A915YE38"/>
<accession>A0A915YE38</accession>
<gene>
    <name evidence="1" type="ORF">AsAng_0020380</name>
</gene>
<evidence type="ECO:0000313" key="1">
    <source>
        <dbReference type="EMBL" id="BDS11326.1"/>
    </source>
</evidence>